<name>A0A0P0WHN6_ORYSJ</name>
<feature type="region of interest" description="Disordered" evidence="1">
    <location>
        <begin position="1"/>
        <end position="43"/>
    </location>
</feature>
<proteinExistence type="predicted"/>
<reference evidence="3" key="1">
    <citation type="journal article" date="2005" name="Nature">
        <title>The map-based sequence of the rice genome.</title>
        <authorList>
            <consortium name="International rice genome sequencing project (IRGSP)"/>
            <person name="Matsumoto T."/>
            <person name="Wu J."/>
            <person name="Kanamori H."/>
            <person name="Katayose Y."/>
            <person name="Fujisawa M."/>
            <person name="Namiki N."/>
            <person name="Mizuno H."/>
            <person name="Yamamoto K."/>
            <person name="Antonio B.A."/>
            <person name="Baba T."/>
            <person name="Sakata K."/>
            <person name="Nagamura Y."/>
            <person name="Aoki H."/>
            <person name="Arikawa K."/>
            <person name="Arita K."/>
            <person name="Bito T."/>
            <person name="Chiden Y."/>
            <person name="Fujitsuka N."/>
            <person name="Fukunaka R."/>
            <person name="Hamada M."/>
            <person name="Harada C."/>
            <person name="Hayashi A."/>
            <person name="Hijishita S."/>
            <person name="Honda M."/>
            <person name="Hosokawa S."/>
            <person name="Ichikawa Y."/>
            <person name="Idonuma A."/>
            <person name="Iijima M."/>
            <person name="Ikeda M."/>
            <person name="Ikeno M."/>
            <person name="Ito K."/>
            <person name="Ito S."/>
            <person name="Ito T."/>
            <person name="Ito Y."/>
            <person name="Ito Y."/>
            <person name="Iwabuchi A."/>
            <person name="Kamiya K."/>
            <person name="Karasawa W."/>
            <person name="Kurita K."/>
            <person name="Katagiri S."/>
            <person name="Kikuta A."/>
            <person name="Kobayashi H."/>
            <person name="Kobayashi N."/>
            <person name="Machita K."/>
            <person name="Maehara T."/>
            <person name="Masukawa M."/>
            <person name="Mizubayashi T."/>
            <person name="Mukai Y."/>
            <person name="Nagasaki H."/>
            <person name="Nagata Y."/>
            <person name="Naito S."/>
            <person name="Nakashima M."/>
            <person name="Nakama Y."/>
            <person name="Nakamichi Y."/>
            <person name="Nakamura M."/>
            <person name="Meguro A."/>
            <person name="Negishi M."/>
            <person name="Ohta I."/>
            <person name="Ohta T."/>
            <person name="Okamoto M."/>
            <person name="Ono N."/>
            <person name="Saji S."/>
            <person name="Sakaguchi M."/>
            <person name="Sakai K."/>
            <person name="Shibata M."/>
            <person name="Shimokawa T."/>
            <person name="Song J."/>
            <person name="Takazaki Y."/>
            <person name="Terasawa K."/>
            <person name="Tsugane M."/>
            <person name="Tsuji K."/>
            <person name="Ueda S."/>
            <person name="Waki K."/>
            <person name="Yamagata H."/>
            <person name="Yamamoto M."/>
            <person name="Yamamoto S."/>
            <person name="Yamane H."/>
            <person name="Yoshiki S."/>
            <person name="Yoshihara R."/>
            <person name="Yukawa K."/>
            <person name="Zhong H."/>
            <person name="Yano M."/>
            <person name="Yuan Q."/>
            <person name="Ouyang S."/>
            <person name="Liu J."/>
            <person name="Jones K.M."/>
            <person name="Gansberger K."/>
            <person name="Moffat K."/>
            <person name="Hill J."/>
            <person name="Bera J."/>
            <person name="Fadrosh D."/>
            <person name="Jin S."/>
            <person name="Johri S."/>
            <person name="Kim M."/>
            <person name="Overton L."/>
            <person name="Reardon M."/>
            <person name="Tsitrin T."/>
            <person name="Vuong H."/>
            <person name="Weaver B."/>
            <person name="Ciecko A."/>
            <person name="Tallon L."/>
            <person name="Jackson J."/>
            <person name="Pai G."/>
            <person name="Aken S.V."/>
            <person name="Utterback T."/>
            <person name="Reidmuller S."/>
            <person name="Feldblyum T."/>
            <person name="Hsiao J."/>
            <person name="Zismann V."/>
            <person name="Iobst S."/>
            <person name="de Vazeille A.R."/>
            <person name="Buell C.R."/>
            <person name="Ying K."/>
            <person name="Li Y."/>
            <person name="Lu T."/>
            <person name="Huang Y."/>
            <person name="Zhao Q."/>
            <person name="Feng Q."/>
            <person name="Zhang L."/>
            <person name="Zhu J."/>
            <person name="Weng Q."/>
            <person name="Mu J."/>
            <person name="Lu Y."/>
            <person name="Fan D."/>
            <person name="Liu Y."/>
            <person name="Guan J."/>
            <person name="Zhang Y."/>
            <person name="Yu S."/>
            <person name="Liu X."/>
            <person name="Zhang Y."/>
            <person name="Hong G."/>
            <person name="Han B."/>
            <person name="Choisne N."/>
            <person name="Demange N."/>
            <person name="Orjeda G."/>
            <person name="Samain S."/>
            <person name="Cattolico L."/>
            <person name="Pelletier E."/>
            <person name="Couloux A."/>
            <person name="Segurens B."/>
            <person name="Wincker P."/>
            <person name="D'Hont A."/>
            <person name="Scarpelli C."/>
            <person name="Weissenbach J."/>
            <person name="Salanoubat M."/>
            <person name="Quetier F."/>
            <person name="Yu Y."/>
            <person name="Kim H.R."/>
            <person name="Rambo T."/>
            <person name="Currie J."/>
            <person name="Collura K."/>
            <person name="Luo M."/>
            <person name="Yang T."/>
            <person name="Ammiraju J.S.S."/>
            <person name="Engler F."/>
            <person name="Soderlund C."/>
            <person name="Wing R.A."/>
            <person name="Palmer L.E."/>
            <person name="de la Bastide M."/>
            <person name="Spiegel L."/>
            <person name="Nascimento L."/>
            <person name="Zutavern T."/>
            <person name="O'Shaughnessy A."/>
            <person name="Dike S."/>
            <person name="Dedhia N."/>
            <person name="Preston R."/>
            <person name="Balija V."/>
            <person name="McCombie W.R."/>
            <person name="Chow T."/>
            <person name="Chen H."/>
            <person name="Chung M."/>
            <person name="Chen C."/>
            <person name="Shaw J."/>
            <person name="Wu H."/>
            <person name="Hsiao K."/>
            <person name="Chao Y."/>
            <person name="Chu M."/>
            <person name="Cheng C."/>
            <person name="Hour A."/>
            <person name="Lee P."/>
            <person name="Lin S."/>
            <person name="Lin Y."/>
            <person name="Liou J."/>
            <person name="Liu S."/>
            <person name="Hsing Y."/>
            <person name="Raghuvanshi S."/>
            <person name="Mohanty A."/>
            <person name="Bharti A.K."/>
            <person name="Gaur A."/>
            <person name="Gupta V."/>
            <person name="Kumar D."/>
            <person name="Ravi V."/>
            <person name="Vij S."/>
            <person name="Kapur A."/>
            <person name="Khurana P."/>
            <person name="Khurana P."/>
            <person name="Khurana J.P."/>
            <person name="Tyagi A.K."/>
            <person name="Gaikwad K."/>
            <person name="Singh A."/>
            <person name="Dalal V."/>
            <person name="Srivastava S."/>
            <person name="Dixit A."/>
            <person name="Pal A.K."/>
            <person name="Ghazi I.A."/>
            <person name="Yadav M."/>
            <person name="Pandit A."/>
            <person name="Bhargava A."/>
            <person name="Sureshbabu K."/>
            <person name="Batra K."/>
            <person name="Sharma T.R."/>
            <person name="Mohapatra T."/>
            <person name="Singh N.K."/>
            <person name="Messing J."/>
            <person name="Nelson A.B."/>
            <person name="Fuks G."/>
            <person name="Kavchok S."/>
            <person name="Keizer G."/>
            <person name="Linton E."/>
            <person name="Llaca V."/>
            <person name="Song R."/>
            <person name="Tanyolac B."/>
            <person name="Young S."/>
            <person name="Ho-Il K."/>
            <person name="Hahn J.H."/>
            <person name="Sangsakoo G."/>
            <person name="Vanavichit A."/>
            <person name="de Mattos Luiz.A.T."/>
            <person name="Zimmer P.D."/>
            <person name="Malone G."/>
            <person name="Dellagostin O."/>
            <person name="de Oliveira A.C."/>
            <person name="Bevan M."/>
            <person name="Bancroft I."/>
            <person name="Minx P."/>
            <person name="Cordum H."/>
            <person name="Wilson R."/>
            <person name="Cheng Z."/>
            <person name="Jin W."/>
            <person name="Jiang J."/>
            <person name="Leong S.A."/>
            <person name="Iwama H."/>
            <person name="Gojobori T."/>
            <person name="Itoh T."/>
            <person name="Niimura Y."/>
            <person name="Fujii Y."/>
            <person name="Habara T."/>
            <person name="Sakai H."/>
            <person name="Sato Y."/>
            <person name="Wilson G."/>
            <person name="Kumar K."/>
            <person name="McCouch S."/>
            <person name="Juretic N."/>
            <person name="Hoen D."/>
            <person name="Wright S."/>
            <person name="Bruskiewich R."/>
            <person name="Bureau T."/>
            <person name="Miyao A."/>
            <person name="Hirochika H."/>
            <person name="Nishikawa T."/>
            <person name="Kadowaki K."/>
            <person name="Sugiura M."/>
            <person name="Burr B."/>
            <person name="Sasaki T."/>
        </authorList>
    </citation>
    <scope>NUCLEOTIDE SEQUENCE [LARGE SCALE GENOMIC DNA]</scope>
    <source>
        <strain evidence="3">cv. Nipponbare</strain>
    </source>
</reference>
<sequence length="78" mass="7744">MSSGSACCSPSSATSPASSTPSTPSPSNSSLVTTSSTKSSRDGLQTASSIFSIAVCLLEFGNDICIQNSVLSAPILVI</sequence>
<dbReference type="EMBL" id="AC137616">
    <property type="protein sequence ID" value="AAT77364.1"/>
    <property type="molecule type" value="Genomic_DNA"/>
</dbReference>
<dbReference type="AlphaFoldDB" id="A0A0P0WHN6"/>
<protein>
    <submittedName>
        <fullName evidence="2">Uncharacterized protein</fullName>
    </submittedName>
</protein>
<feature type="compositionally biased region" description="Low complexity" evidence="1">
    <location>
        <begin position="1"/>
        <end position="38"/>
    </location>
</feature>
<gene>
    <name evidence="2" type="primary">OSJNBa0069I13.5</name>
</gene>
<organism evidence="2 3">
    <name type="scientific">Oryza sativa subsp. japonica</name>
    <name type="common">Rice</name>
    <dbReference type="NCBI Taxonomy" id="39947"/>
    <lineage>
        <taxon>Eukaryota</taxon>
        <taxon>Viridiplantae</taxon>
        <taxon>Streptophyta</taxon>
        <taxon>Embryophyta</taxon>
        <taxon>Tracheophyta</taxon>
        <taxon>Spermatophyta</taxon>
        <taxon>Magnoliopsida</taxon>
        <taxon>Liliopsida</taxon>
        <taxon>Poales</taxon>
        <taxon>Poaceae</taxon>
        <taxon>BOP clade</taxon>
        <taxon>Oryzoideae</taxon>
        <taxon>Oryzeae</taxon>
        <taxon>Oryzinae</taxon>
        <taxon>Oryza</taxon>
        <taxon>Oryza sativa</taxon>
    </lineage>
</organism>
<reference evidence="3" key="2">
    <citation type="journal article" date="2008" name="Nucleic Acids Res.">
        <title>The rice annotation project database (RAP-DB): 2008 update.</title>
        <authorList>
            <consortium name="The rice annotation project (RAP)"/>
        </authorList>
    </citation>
    <scope>GENOME REANNOTATION</scope>
    <source>
        <strain evidence="3">cv. Nipponbare</strain>
    </source>
</reference>
<evidence type="ECO:0000313" key="2">
    <source>
        <dbReference type="EMBL" id="AAT77364.1"/>
    </source>
</evidence>
<dbReference type="Proteomes" id="UP000000763">
    <property type="component" value="Chromosome 5"/>
</dbReference>
<accession>A0A0P0WHN6</accession>
<evidence type="ECO:0000313" key="3">
    <source>
        <dbReference type="Proteomes" id="UP000000763"/>
    </source>
</evidence>
<evidence type="ECO:0000256" key="1">
    <source>
        <dbReference type="SAM" id="MobiDB-lite"/>
    </source>
</evidence>